<dbReference type="GO" id="GO:0016653">
    <property type="term" value="F:oxidoreductase activity, acting on NAD(P)H, heme protein as acceptor"/>
    <property type="evidence" value="ECO:0007669"/>
    <property type="project" value="TreeGrafter"/>
</dbReference>
<keyword evidence="4" id="KW-0479">Metal-binding</keyword>
<evidence type="ECO:0008006" key="15">
    <source>
        <dbReference type="Google" id="ProtNLM"/>
    </source>
</evidence>
<keyword evidence="14" id="KW-1185">Reference proteome</keyword>
<comment type="caution">
    <text evidence="13">The sequence shown here is derived from an EMBL/GenBank/DDBJ whole genome shotgun (WGS) entry which is preliminary data.</text>
</comment>
<protein>
    <recommendedName>
        <fullName evidence="15">Cytochrome c oxidase assembly protein COX15</fullName>
    </recommendedName>
</protein>
<dbReference type="OrthoDB" id="1726137at2759"/>
<keyword evidence="5 12" id="KW-1133">Transmembrane helix</keyword>
<dbReference type="GO" id="GO:0046872">
    <property type="term" value="F:metal ion binding"/>
    <property type="evidence" value="ECO:0007669"/>
    <property type="project" value="UniProtKB-KW"/>
</dbReference>
<keyword evidence="8" id="KW-0350">Heme biosynthesis</keyword>
<evidence type="ECO:0000256" key="10">
    <source>
        <dbReference type="ARBA" id="ARBA00044501"/>
    </source>
</evidence>
<evidence type="ECO:0000256" key="6">
    <source>
        <dbReference type="ARBA" id="ARBA00023002"/>
    </source>
</evidence>
<dbReference type="PANTHER" id="PTHR23289:SF2">
    <property type="entry name" value="CYTOCHROME C OXIDASE ASSEMBLY PROTEIN COX15 HOMOLOG"/>
    <property type="match status" value="1"/>
</dbReference>
<sequence>MTTWKLIGNIIPPMSKLKWENEFDVYKNTPEYKYNEYKDEMLLYDFKRIYYKEWIHRIWGRSIGIIFGLPALYFMTRKSVPYSLKKRIVIYGCLIGFQGVLGWYMVKSGLDKEKDWSKETVKVSKHRLAAHMGTAVGLYCLMFWSTLTILKPVRQIKTSIIIANTINKMRKLNYMFKLSLFSTIIMGSYVAGLRAGLVYNSWPKFADRWIPEDIFFRLPFYKNFYENPVAVQFIHRSMAYMTLIISLNLAYISSKCNSHLSKHARYARNTLVTSVIVQIALGIFTVLHYVPTSLALLHQTNSIGTMSSALWLAHEIRKIPK</sequence>
<comment type="subcellular location">
    <subcellularLocation>
        <location evidence="2">Membrane</location>
        <topology evidence="2">Multi-pass membrane protein</topology>
    </subcellularLocation>
</comment>
<feature type="transmembrane region" description="Helical" evidence="12">
    <location>
        <begin position="271"/>
        <end position="290"/>
    </location>
</feature>
<feature type="transmembrane region" description="Helical" evidence="12">
    <location>
        <begin position="128"/>
        <end position="150"/>
    </location>
</feature>
<accession>A0A177ASM0</accession>
<evidence type="ECO:0000313" key="13">
    <source>
        <dbReference type="EMBL" id="OAF64989.1"/>
    </source>
</evidence>
<evidence type="ECO:0000256" key="7">
    <source>
        <dbReference type="ARBA" id="ARBA00023004"/>
    </source>
</evidence>
<keyword evidence="7" id="KW-0408">Iron</keyword>
<dbReference type="GO" id="GO:0005743">
    <property type="term" value="C:mitochondrial inner membrane"/>
    <property type="evidence" value="ECO:0007669"/>
    <property type="project" value="TreeGrafter"/>
</dbReference>
<keyword evidence="3 12" id="KW-0812">Transmembrane</keyword>
<dbReference type="EMBL" id="LWCA01001506">
    <property type="protein sequence ID" value="OAF64989.1"/>
    <property type="molecule type" value="Genomic_DNA"/>
</dbReference>
<evidence type="ECO:0000256" key="8">
    <source>
        <dbReference type="ARBA" id="ARBA00023133"/>
    </source>
</evidence>
<evidence type="ECO:0000256" key="1">
    <source>
        <dbReference type="ARBA" id="ARBA00001970"/>
    </source>
</evidence>
<dbReference type="Pfam" id="PF02628">
    <property type="entry name" value="COX15-CtaA"/>
    <property type="match status" value="1"/>
</dbReference>
<evidence type="ECO:0000256" key="5">
    <source>
        <dbReference type="ARBA" id="ARBA00022989"/>
    </source>
</evidence>
<evidence type="ECO:0000256" key="3">
    <source>
        <dbReference type="ARBA" id="ARBA00022692"/>
    </source>
</evidence>
<evidence type="ECO:0000256" key="4">
    <source>
        <dbReference type="ARBA" id="ARBA00022723"/>
    </source>
</evidence>
<comment type="cofactor">
    <cofactor evidence="1">
        <name>heme b</name>
        <dbReference type="ChEBI" id="CHEBI:60344"/>
    </cofactor>
</comment>
<dbReference type="AlphaFoldDB" id="A0A177ASM0"/>
<proteinExistence type="predicted"/>
<keyword evidence="6" id="KW-0560">Oxidoreductase</keyword>
<organism evidence="13 14">
    <name type="scientific">Intoshia linei</name>
    <dbReference type="NCBI Taxonomy" id="1819745"/>
    <lineage>
        <taxon>Eukaryota</taxon>
        <taxon>Metazoa</taxon>
        <taxon>Spiralia</taxon>
        <taxon>Lophotrochozoa</taxon>
        <taxon>Mesozoa</taxon>
        <taxon>Orthonectida</taxon>
        <taxon>Rhopaluridae</taxon>
        <taxon>Intoshia</taxon>
    </lineage>
</organism>
<keyword evidence="9 12" id="KW-0472">Membrane</keyword>
<reference evidence="13 14" key="1">
    <citation type="submission" date="2016-04" db="EMBL/GenBank/DDBJ databases">
        <title>The genome of Intoshia linei affirms orthonectids as highly simplified spiralians.</title>
        <authorList>
            <person name="Mikhailov K.V."/>
            <person name="Slusarev G.S."/>
            <person name="Nikitin M.A."/>
            <person name="Logacheva M.D."/>
            <person name="Penin A."/>
            <person name="Aleoshin V."/>
            <person name="Panchin Y.V."/>
        </authorList>
    </citation>
    <scope>NUCLEOTIDE SEQUENCE [LARGE SCALE GENOMIC DNA]</scope>
    <source>
        <strain evidence="13">Intl2013</strain>
        <tissue evidence="13">Whole animal</tissue>
    </source>
</reference>
<feature type="transmembrane region" description="Helical" evidence="12">
    <location>
        <begin position="178"/>
        <end position="199"/>
    </location>
</feature>
<dbReference type="GO" id="GO:0006784">
    <property type="term" value="P:heme A biosynthetic process"/>
    <property type="evidence" value="ECO:0007669"/>
    <property type="project" value="InterPro"/>
</dbReference>
<gene>
    <name evidence="13" type="ORF">A3Q56_07307</name>
</gene>
<feature type="transmembrane region" description="Helical" evidence="12">
    <location>
        <begin position="58"/>
        <end position="76"/>
    </location>
</feature>
<evidence type="ECO:0000256" key="2">
    <source>
        <dbReference type="ARBA" id="ARBA00004141"/>
    </source>
</evidence>
<evidence type="ECO:0000313" key="14">
    <source>
        <dbReference type="Proteomes" id="UP000078046"/>
    </source>
</evidence>
<evidence type="ECO:0000256" key="12">
    <source>
        <dbReference type="SAM" id="Phobius"/>
    </source>
</evidence>
<dbReference type="InterPro" id="IPR023754">
    <property type="entry name" value="HemeA_Synthase_type2"/>
</dbReference>
<evidence type="ECO:0000256" key="9">
    <source>
        <dbReference type="ARBA" id="ARBA00023136"/>
    </source>
</evidence>
<dbReference type="Proteomes" id="UP000078046">
    <property type="component" value="Unassembled WGS sequence"/>
</dbReference>
<dbReference type="GO" id="GO:0120547">
    <property type="term" value="F:heme A synthase activity"/>
    <property type="evidence" value="ECO:0007669"/>
    <property type="project" value="UniProtKB-EC"/>
</dbReference>
<comment type="pathway">
    <text evidence="10">Porphyrin-containing compound metabolism; heme A biosynthesis; heme A from heme O: step 1/1.</text>
</comment>
<comment type="catalytic activity">
    <reaction evidence="11">
        <text>Fe(II)-heme o + 2 A + H2O = Fe(II)-heme a + 2 AH2</text>
        <dbReference type="Rhea" id="RHEA:63388"/>
        <dbReference type="ChEBI" id="CHEBI:13193"/>
        <dbReference type="ChEBI" id="CHEBI:15377"/>
        <dbReference type="ChEBI" id="CHEBI:17499"/>
        <dbReference type="ChEBI" id="CHEBI:60530"/>
        <dbReference type="ChEBI" id="CHEBI:61715"/>
        <dbReference type="EC" id="1.17.99.9"/>
    </reaction>
    <physiologicalReaction direction="left-to-right" evidence="11">
        <dbReference type="Rhea" id="RHEA:63389"/>
    </physiologicalReaction>
</comment>
<name>A0A177ASM0_9BILA</name>
<feature type="transmembrane region" description="Helical" evidence="12">
    <location>
        <begin position="88"/>
        <end position="106"/>
    </location>
</feature>
<evidence type="ECO:0000256" key="11">
    <source>
        <dbReference type="ARBA" id="ARBA00048044"/>
    </source>
</evidence>
<feature type="transmembrane region" description="Helical" evidence="12">
    <location>
        <begin position="233"/>
        <end position="251"/>
    </location>
</feature>
<dbReference type="PANTHER" id="PTHR23289">
    <property type="entry name" value="CYTOCHROME C OXIDASE ASSEMBLY PROTEIN COX15"/>
    <property type="match status" value="1"/>
</dbReference>
<dbReference type="InterPro" id="IPR003780">
    <property type="entry name" value="COX15/CtaA_fam"/>
</dbReference>